<dbReference type="Proteomes" id="UP001152797">
    <property type="component" value="Unassembled WGS sequence"/>
</dbReference>
<dbReference type="InterPro" id="IPR001878">
    <property type="entry name" value="Znf_CCHC"/>
</dbReference>
<evidence type="ECO:0000259" key="3">
    <source>
        <dbReference type="PROSITE" id="PS50158"/>
    </source>
</evidence>
<dbReference type="Pfam" id="PF07727">
    <property type="entry name" value="RVT_2"/>
    <property type="match status" value="1"/>
</dbReference>
<keyword evidence="1" id="KW-0479">Metal-binding</keyword>
<feature type="compositionally biased region" description="Basic residues" evidence="2">
    <location>
        <begin position="278"/>
        <end position="288"/>
    </location>
</feature>
<dbReference type="InterPro" id="IPR013103">
    <property type="entry name" value="RVT_2"/>
</dbReference>
<dbReference type="GO" id="GO:0003676">
    <property type="term" value="F:nucleic acid binding"/>
    <property type="evidence" value="ECO:0007669"/>
    <property type="project" value="InterPro"/>
</dbReference>
<dbReference type="Gene3D" id="4.10.60.10">
    <property type="entry name" value="Zinc finger, CCHC-type"/>
    <property type="match status" value="1"/>
</dbReference>
<dbReference type="EMBL" id="CAMXCT010006578">
    <property type="protein sequence ID" value="CAI4016331.1"/>
    <property type="molecule type" value="Genomic_DNA"/>
</dbReference>
<feature type="region of interest" description="Disordered" evidence="2">
    <location>
        <begin position="273"/>
        <end position="296"/>
    </location>
</feature>
<proteinExistence type="predicted"/>
<comment type="caution">
    <text evidence="4">The sequence shown here is derived from an EMBL/GenBank/DDBJ whole genome shotgun (WGS) entry which is preliminary data.</text>
</comment>
<keyword evidence="1" id="KW-0862">Zinc</keyword>
<evidence type="ECO:0000313" key="5">
    <source>
        <dbReference type="EMBL" id="CAL4803643.1"/>
    </source>
</evidence>
<feature type="domain" description="CCHC-type" evidence="3">
    <location>
        <begin position="308"/>
        <end position="323"/>
    </location>
</feature>
<evidence type="ECO:0000256" key="2">
    <source>
        <dbReference type="SAM" id="MobiDB-lite"/>
    </source>
</evidence>
<protein>
    <recommendedName>
        <fullName evidence="3">CCHC-type domain-containing protein</fullName>
    </recommendedName>
</protein>
<sequence length="1402" mass="157576">MSNLCFRALISRGWAAEWRSSHWRLGKGAGHLLVATLGQGANHIGSGVLIHGTWRKRTAWSQVKSIDPTKLTEAEGYKVLLGALSTWEESAELQTYDLFEKAFYKTLQKQDETTMSYVNRINVAFTEVGEDTTVKQVKAFVLLRQSGLSAEDKKRVIAMADGYDPTKMENAMRALSTKVLSQGEVSRKKIYPINYVDEDAEEINQLHDDEPDEESVMAALLEEGDESAMVVQEFEENIIQVCQDSPELAMAFSAYQDARARLRDKARNRGFWPLRQGGKAKGKSKKGTGKGFGKNRQTLAERIANSNCRICGMKGHWRQECPQRDRQSPAADANLLVEENGNSDTELVSQLPTNVEISMWQACLPLFLKAIKNWFVGRSRNNKGLFTVALTELIEAASEIEGRFTVHFSSSKSRHQQLKWLNLNLNEIPISAIRLTCPSVCLHMALPKEMFLNKGEVTYAMNVGPNLEMPLTAKEDPSLSFDQGPIVQHRRPPGVTNLQQWGEMKLPEGKWKGHSFAEVYLRDNKYVSLMASHSRLTSAWALSFHQYARLRLQAEVDHRDKMLKIEQEQEHHLRQLVATATTGALQPCHREWELLSTPKSVDPEVKSQSSHGPMKRSAIEVEEQMDMQFDLEKETKEDKMVRLAILQREVDKIQQVILEEKPKEIWVAPDCKYWGNYSRRNMGMKVRRIEVCRGTERLRVPDPSVDQSEIPLRVTVVKDRSSGQAQVLGPPQTVYLDPAAEYRMAIAKRKEIGAWLKHSTVRKVAKGKIPEASIMRCRWILSWKSASPADHPNDVSNGQKGKARLVVVGFEDPGIGVVQNDSPTLSKDGRQMIVQQVSSHGWDLISFDISTAFLHGEGDGRLLGIHPPPELAEALGMAEGDQCQLMGGAYGRVDAPYLWFCKFRDTLLSEGFKQCPMDPCVFTLTSKDSSGKIIVHGSIGVHVDDGIGGGDSKFMDALNRIRKHFNFGSFEKGSFTFTGIRFKQWDDKSVEYDQVEYIERIQPLEIPRHRRTQLNSQITAEETTQLRSLVGALQYAAVHTRPDLAAKIGELQACVPKATVQDLIGANKVLHEAKVNQVTLMAVPIAPSLVSFCAFSDASFLSGKEKYAHQGGLVFATTPELLENRKAVVAPVAWISKKIHRVTRSTLGAEAIALSGAVDRLLWIRLLWEWLNNPEVDWRSPEEALCKARRASLVTDCKSAYDLLTRTALPQCEEHRTTIECLLIRERLQSNCTVRWVTSNAQLADCLTKSMDSTVLRECLRSGKYALYDEGRILQQRSDKKQRLKWAKEVTSEINEVPTNSVVPLEDAWEVNSQGQVIRIHHVPRRRLFSPIGVAGCPVDIRELGVQRVTIGNASNGEQWNEKDFWPGSRGHAVTPFSWTGRTIFQIRGSVKSTQFPGPTVN</sequence>
<dbReference type="GO" id="GO:0008270">
    <property type="term" value="F:zinc ion binding"/>
    <property type="evidence" value="ECO:0007669"/>
    <property type="project" value="UniProtKB-KW"/>
</dbReference>
<organism evidence="4">
    <name type="scientific">Cladocopium goreaui</name>
    <dbReference type="NCBI Taxonomy" id="2562237"/>
    <lineage>
        <taxon>Eukaryota</taxon>
        <taxon>Sar</taxon>
        <taxon>Alveolata</taxon>
        <taxon>Dinophyceae</taxon>
        <taxon>Suessiales</taxon>
        <taxon>Symbiodiniaceae</taxon>
        <taxon>Cladocopium</taxon>
    </lineage>
</organism>
<keyword evidence="1" id="KW-0863">Zinc-finger</keyword>
<evidence type="ECO:0000313" key="4">
    <source>
        <dbReference type="EMBL" id="CAI4016331.1"/>
    </source>
</evidence>
<keyword evidence="6" id="KW-1185">Reference proteome</keyword>
<dbReference type="EMBL" id="CAMXCT020006578">
    <property type="protein sequence ID" value="CAL1169706.1"/>
    <property type="molecule type" value="Genomic_DNA"/>
</dbReference>
<evidence type="ECO:0000256" key="1">
    <source>
        <dbReference type="PROSITE-ProRule" id="PRU00047"/>
    </source>
</evidence>
<dbReference type="EMBL" id="CAMXCT030006578">
    <property type="protein sequence ID" value="CAL4803643.1"/>
    <property type="molecule type" value="Genomic_DNA"/>
</dbReference>
<name>A0A9P1GJM1_9DINO</name>
<accession>A0A9P1GJM1</accession>
<dbReference type="SUPFAM" id="SSF57756">
    <property type="entry name" value="Retrovirus zinc finger-like domains"/>
    <property type="match status" value="1"/>
</dbReference>
<gene>
    <name evidence="4" type="ORF">C1SCF055_LOCUS41083</name>
</gene>
<dbReference type="PROSITE" id="PS50158">
    <property type="entry name" value="ZF_CCHC"/>
    <property type="match status" value="1"/>
</dbReference>
<dbReference type="InterPro" id="IPR036875">
    <property type="entry name" value="Znf_CCHC_sf"/>
</dbReference>
<evidence type="ECO:0000313" key="6">
    <source>
        <dbReference type="Proteomes" id="UP001152797"/>
    </source>
</evidence>
<reference evidence="5 6" key="2">
    <citation type="submission" date="2024-05" db="EMBL/GenBank/DDBJ databases">
        <authorList>
            <person name="Chen Y."/>
            <person name="Shah S."/>
            <person name="Dougan E. K."/>
            <person name="Thang M."/>
            <person name="Chan C."/>
        </authorList>
    </citation>
    <scope>NUCLEOTIDE SEQUENCE [LARGE SCALE GENOMIC DNA]</scope>
</reference>
<reference evidence="4" key="1">
    <citation type="submission" date="2022-10" db="EMBL/GenBank/DDBJ databases">
        <authorList>
            <person name="Chen Y."/>
            <person name="Dougan E. K."/>
            <person name="Chan C."/>
            <person name="Rhodes N."/>
            <person name="Thang M."/>
        </authorList>
    </citation>
    <scope>NUCLEOTIDE SEQUENCE</scope>
</reference>
<dbReference type="OrthoDB" id="1712839at2759"/>